<evidence type="ECO:0000256" key="4">
    <source>
        <dbReference type="PROSITE-ProRule" id="PRU00322"/>
    </source>
</evidence>
<name>A0AA38R6P5_9PEZI</name>
<keyword evidence="3" id="KW-0862">Zinc</keyword>
<dbReference type="GO" id="GO:0008237">
    <property type="term" value="F:metallopeptidase activity"/>
    <property type="evidence" value="ECO:0007669"/>
    <property type="project" value="TreeGrafter"/>
</dbReference>
<dbReference type="GO" id="GO:0005634">
    <property type="term" value="C:nucleus"/>
    <property type="evidence" value="ECO:0007669"/>
    <property type="project" value="TreeGrafter"/>
</dbReference>
<sequence length="423" mass="46717">MREHDPCVLSFSHLKEFPREKDALHTLKKIASLVKPIMRARGWTVKELAEFYPDQQNLLGLNVNRGQKILIRLRYPGDRTQFMPEEDVVDTMLHELSHIVHGPHDGKFHALWNQLRDEHEALVRKGYTGEGFLSEGHRLGGRGQIPMHEARRLARAAAEKRRVLSAGSGQRLGGAGPRPGEDIRKVIVEAIERRNRTLKGCGNTDHDEKEIREISDAASRNGFKTKAEEDAANDAAIAQALWELVQEDEKAKYGSSYIPPSQQHPEGNGGGAVMAGPVEASKPPAQSLSNKPPSQGASSRRTPPAVPLATRPPERPTDEWECGICTLRNPANYLCCDACGTERSEEQTRQMQKPAKRPQAVVDLTNSPASKRTGASGGRGLAESSAAPAKPKPVTWQCSYCGTHMERQWWTCSLCGKLKDNSK</sequence>
<evidence type="ECO:0000256" key="2">
    <source>
        <dbReference type="ARBA" id="ARBA00022771"/>
    </source>
</evidence>
<reference evidence="8" key="1">
    <citation type="submission" date="2022-07" db="EMBL/GenBank/DDBJ databases">
        <title>Fungi with potential for degradation of polypropylene.</title>
        <authorList>
            <person name="Gostincar C."/>
        </authorList>
    </citation>
    <scope>NUCLEOTIDE SEQUENCE</scope>
    <source>
        <strain evidence="8">EXF-13287</strain>
    </source>
</reference>
<organism evidence="8 9">
    <name type="scientific">Coniochaeta hoffmannii</name>
    <dbReference type="NCBI Taxonomy" id="91930"/>
    <lineage>
        <taxon>Eukaryota</taxon>
        <taxon>Fungi</taxon>
        <taxon>Dikarya</taxon>
        <taxon>Ascomycota</taxon>
        <taxon>Pezizomycotina</taxon>
        <taxon>Sordariomycetes</taxon>
        <taxon>Sordariomycetidae</taxon>
        <taxon>Coniochaetales</taxon>
        <taxon>Coniochaetaceae</taxon>
        <taxon>Coniochaeta</taxon>
    </lineage>
</organism>
<accession>A0AA38R6P5</accession>
<dbReference type="Proteomes" id="UP001174691">
    <property type="component" value="Unassembled WGS sequence"/>
</dbReference>
<dbReference type="PANTHER" id="PTHR46622:SF1">
    <property type="entry name" value="DNA-DEPENDENT METALLOPROTEASE WSS1"/>
    <property type="match status" value="1"/>
</dbReference>
<keyword evidence="9" id="KW-1185">Reference proteome</keyword>
<dbReference type="PANTHER" id="PTHR46622">
    <property type="entry name" value="DNA-DEPENDENT METALLOPROTEASE WSS1"/>
    <property type="match status" value="1"/>
</dbReference>
<feature type="compositionally biased region" description="Polar residues" evidence="5">
    <location>
        <begin position="284"/>
        <end position="301"/>
    </location>
</feature>
<protein>
    <submittedName>
        <fullName evidence="8">WLM domain-containing protein</fullName>
    </submittedName>
</protein>
<dbReference type="PROSITE" id="PS50199">
    <property type="entry name" value="ZF_RANBP2_2"/>
    <property type="match status" value="1"/>
</dbReference>
<dbReference type="InterPro" id="IPR001876">
    <property type="entry name" value="Znf_RanBP2"/>
</dbReference>
<dbReference type="PROSITE" id="PS51397">
    <property type="entry name" value="WLM"/>
    <property type="match status" value="1"/>
</dbReference>
<evidence type="ECO:0000256" key="1">
    <source>
        <dbReference type="ARBA" id="ARBA00022723"/>
    </source>
</evidence>
<evidence type="ECO:0000259" key="6">
    <source>
        <dbReference type="PROSITE" id="PS50199"/>
    </source>
</evidence>
<dbReference type="EMBL" id="JANBVN010000157">
    <property type="protein sequence ID" value="KAJ9137609.1"/>
    <property type="molecule type" value="Genomic_DNA"/>
</dbReference>
<evidence type="ECO:0000256" key="3">
    <source>
        <dbReference type="ARBA" id="ARBA00022833"/>
    </source>
</evidence>
<evidence type="ECO:0000259" key="7">
    <source>
        <dbReference type="PROSITE" id="PS51397"/>
    </source>
</evidence>
<keyword evidence="2 4" id="KW-0863">Zinc-finger</keyword>
<evidence type="ECO:0000313" key="8">
    <source>
        <dbReference type="EMBL" id="KAJ9137609.1"/>
    </source>
</evidence>
<dbReference type="InterPro" id="IPR013536">
    <property type="entry name" value="WLM_dom"/>
</dbReference>
<feature type="domain" description="WLM" evidence="7">
    <location>
        <begin position="1"/>
        <end position="196"/>
    </location>
</feature>
<comment type="caution">
    <text evidence="8">The sequence shown here is derived from an EMBL/GenBank/DDBJ whole genome shotgun (WGS) entry which is preliminary data.</text>
</comment>
<feature type="region of interest" description="Disordered" evidence="5">
    <location>
        <begin position="350"/>
        <end position="392"/>
    </location>
</feature>
<dbReference type="AlphaFoldDB" id="A0AA38R6P5"/>
<dbReference type="Pfam" id="PF08325">
    <property type="entry name" value="WLM"/>
    <property type="match status" value="1"/>
</dbReference>
<evidence type="ECO:0000256" key="5">
    <source>
        <dbReference type="SAM" id="MobiDB-lite"/>
    </source>
</evidence>
<evidence type="ECO:0000313" key="9">
    <source>
        <dbReference type="Proteomes" id="UP001174691"/>
    </source>
</evidence>
<dbReference type="GO" id="GO:0006281">
    <property type="term" value="P:DNA repair"/>
    <property type="evidence" value="ECO:0007669"/>
    <property type="project" value="TreeGrafter"/>
</dbReference>
<dbReference type="PROSITE" id="PS01358">
    <property type="entry name" value="ZF_RANBP2_1"/>
    <property type="match status" value="1"/>
</dbReference>
<keyword evidence="1" id="KW-0479">Metal-binding</keyword>
<feature type="region of interest" description="Disordered" evidence="5">
    <location>
        <begin position="254"/>
        <end position="318"/>
    </location>
</feature>
<feature type="domain" description="RanBP2-type" evidence="6">
    <location>
        <begin position="316"/>
        <end position="345"/>
    </location>
</feature>
<proteinExistence type="predicted"/>
<dbReference type="InterPro" id="IPR053000">
    <property type="entry name" value="WSS1-like_metalloprotease"/>
</dbReference>
<dbReference type="GO" id="GO:0008270">
    <property type="term" value="F:zinc ion binding"/>
    <property type="evidence" value="ECO:0007669"/>
    <property type="project" value="UniProtKB-KW"/>
</dbReference>
<gene>
    <name evidence="8" type="ORF">NKR19_g8150</name>
</gene>
<dbReference type="Gene3D" id="4.10.1060.10">
    <property type="entry name" value="Zinc finger, RanBP2-type"/>
    <property type="match status" value="1"/>
</dbReference>